<evidence type="ECO:0000313" key="1">
    <source>
        <dbReference type="EMBL" id="GAA3547024.1"/>
    </source>
</evidence>
<dbReference type="RefSeq" id="WP_344860642.1">
    <property type="nucleotide sequence ID" value="NZ_BAAAZN010000006.1"/>
</dbReference>
<keyword evidence="2" id="KW-1185">Reference proteome</keyword>
<gene>
    <name evidence="1" type="ORF">GCM10022222_33310</name>
</gene>
<organism evidence="1 2">
    <name type="scientific">Amycolatopsis ultiminotia</name>
    <dbReference type="NCBI Taxonomy" id="543629"/>
    <lineage>
        <taxon>Bacteria</taxon>
        <taxon>Bacillati</taxon>
        <taxon>Actinomycetota</taxon>
        <taxon>Actinomycetes</taxon>
        <taxon>Pseudonocardiales</taxon>
        <taxon>Pseudonocardiaceae</taxon>
        <taxon>Amycolatopsis</taxon>
    </lineage>
</organism>
<reference evidence="2" key="1">
    <citation type="journal article" date="2019" name="Int. J. Syst. Evol. Microbiol.">
        <title>The Global Catalogue of Microorganisms (GCM) 10K type strain sequencing project: providing services to taxonomists for standard genome sequencing and annotation.</title>
        <authorList>
            <consortium name="The Broad Institute Genomics Platform"/>
            <consortium name="The Broad Institute Genome Sequencing Center for Infectious Disease"/>
            <person name="Wu L."/>
            <person name="Ma J."/>
        </authorList>
    </citation>
    <scope>NUCLEOTIDE SEQUENCE [LARGE SCALE GENOMIC DNA]</scope>
    <source>
        <strain evidence="2">JCM 16898</strain>
    </source>
</reference>
<accession>A0ABP6WBR6</accession>
<sequence length="217" mass="23257">MWSGVVVFGRQVVDGVEWVAVRVEHRFTVDEAVIGVLAAHPGHPAGPAGRPAAVGTLSVREVRAALKKSASDRLCPGMSARLEGEHPGGRWHRSADAVRAELVRLRMFSEPGGGAGAGRYEFVAVPVEHRFAVYDAVVAVMSAKAVVRPVPGRRIVPLTVREVRRALEFSARHGPCAELVRRWQAEPAGGPLEGLAGWVRAELVRLRVFSGAAAETT</sequence>
<dbReference type="Proteomes" id="UP001500689">
    <property type="component" value="Unassembled WGS sequence"/>
</dbReference>
<dbReference type="EMBL" id="BAAAZN010000006">
    <property type="protein sequence ID" value="GAA3547024.1"/>
    <property type="molecule type" value="Genomic_DNA"/>
</dbReference>
<proteinExistence type="predicted"/>
<name>A0ABP6WBR6_9PSEU</name>
<comment type="caution">
    <text evidence="1">The sequence shown here is derived from an EMBL/GenBank/DDBJ whole genome shotgun (WGS) entry which is preliminary data.</text>
</comment>
<protein>
    <submittedName>
        <fullName evidence="1">Uncharacterized protein</fullName>
    </submittedName>
</protein>
<evidence type="ECO:0000313" key="2">
    <source>
        <dbReference type="Proteomes" id="UP001500689"/>
    </source>
</evidence>